<dbReference type="AlphaFoldDB" id="A0A369KRS3"/>
<keyword evidence="2" id="KW-1185">Reference proteome</keyword>
<proteinExistence type="predicted"/>
<sequence>MLIERVTKSIEQESALKVKYFEKIFKETSGTIFDKLSFSISELNENKSVLITKNMAWLEKYISNKLYLYDPVCDWEDNATYYLKNSAKIATEFIDIERIHDNKNGNMFRDIRRSFKIESGGVSVTYFNGTVLFVGWWSSQKCVKDYYSHENRKISENIIKDILSIYCEEKGEILA</sequence>
<evidence type="ECO:0000313" key="2">
    <source>
        <dbReference type="Proteomes" id="UP000253934"/>
    </source>
</evidence>
<gene>
    <name evidence="1" type="ORF">DCC88_00190</name>
</gene>
<evidence type="ECO:0000313" key="1">
    <source>
        <dbReference type="EMBL" id="RDB37379.1"/>
    </source>
</evidence>
<accession>A0A369KRS3</accession>
<name>A0A369KRS3_9BACT</name>
<comment type="caution">
    <text evidence="1">The sequence shown here is derived from an EMBL/GenBank/DDBJ whole genome shotgun (WGS) entry which is preliminary data.</text>
</comment>
<protein>
    <submittedName>
        <fullName evidence="1">Uncharacterized protein</fullName>
    </submittedName>
</protein>
<dbReference type="Proteomes" id="UP000253934">
    <property type="component" value="Unassembled WGS sequence"/>
</dbReference>
<organism evidence="1 2">
    <name type="scientific">Spirobacillus cienkowskii</name>
    <dbReference type="NCBI Taxonomy" id="495820"/>
    <lineage>
        <taxon>Bacteria</taxon>
        <taxon>Pseudomonadati</taxon>
        <taxon>Bdellovibrionota</taxon>
        <taxon>Oligoflexia</taxon>
        <taxon>Silvanigrellales</taxon>
        <taxon>Spirobacillus</taxon>
    </lineage>
</organism>
<reference evidence="1" key="1">
    <citation type="submission" date="2018-04" db="EMBL/GenBank/DDBJ databases">
        <title>Draft genome sequence of the Candidatus Spirobacillus cienkowskii, a pathogen of freshwater Daphnia species, reconstructed from hemolymph metagenomic reads.</title>
        <authorList>
            <person name="Bresciani L."/>
            <person name="Lemos L.N."/>
            <person name="Wale N."/>
            <person name="Lin J.Y."/>
            <person name="Fernandes G.R."/>
            <person name="Duffy M.A."/>
            <person name="Rodrigues J.M."/>
        </authorList>
    </citation>
    <scope>NUCLEOTIDE SEQUENCE [LARGE SCALE GENOMIC DNA]</scope>
    <source>
        <strain evidence="1">Binning01</strain>
    </source>
</reference>
<dbReference type="EMBL" id="QOVW01000001">
    <property type="protein sequence ID" value="RDB37379.1"/>
    <property type="molecule type" value="Genomic_DNA"/>
</dbReference>